<dbReference type="AlphaFoldDB" id="A0A0A8ZM44"/>
<sequence length="74" mass="7916">MMPVTRKDDTVLLAKALDPADQTLCSGGELHHVLDGTPKPDEEVDVSEIEVDTSGFSSTGVKKEKRDGGNPHVN</sequence>
<reference evidence="2" key="1">
    <citation type="submission" date="2014-09" db="EMBL/GenBank/DDBJ databases">
        <authorList>
            <person name="Magalhaes I.L.F."/>
            <person name="Oliveira U."/>
            <person name="Santos F.R."/>
            <person name="Vidigal T.H.D.A."/>
            <person name="Brescovit A.D."/>
            <person name="Santos A.J."/>
        </authorList>
    </citation>
    <scope>NUCLEOTIDE SEQUENCE</scope>
    <source>
        <tissue evidence="2">Shoot tissue taken approximately 20 cm above the soil surface</tissue>
    </source>
</reference>
<organism evidence="2">
    <name type="scientific">Arundo donax</name>
    <name type="common">Giant reed</name>
    <name type="synonym">Donax arundinaceus</name>
    <dbReference type="NCBI Taxonomy" id="35708"/>
    <lineage>
        <taxon>Eukaryota</taxon>
        <taxon>Viridiplantae</taxon>
        <taxon>Streptophyta</taxon>
        <taxon>Embryophyta</taxon>
        <taxon>Tracheophyta</taxon>
        <taxon>Spermatophyta</taxon>
        <taxon>Magnoliopsida</taxon>
        <taxon>Liliopsida</taxon>
        <taxon>Poales</taxon>
        <taxon>Poaceae</taxon>
        <taxon>PACMAD clade</taxon>
        <taxon>Arundinoideae</taxon>
        <taxon>Arundineae</taxon>
        <taxon>Arundo</taxon>
    </lineage>
</organism>
<evidence type="ECO:0000256" key="1">
    <source>
        <dbReference type="SAM" id="MobiDB-lite"/>
    </source>
</evidence>
<feature type="region of interest" description="Disordered" evidence="1">
    <location>
        <begin position="51"/>
        <end position="74"/>
    </location>
</feature>
<reference evidence="2" key="2">
    <citation type="journal article" date="2015" name="Data Brief">
        <title>Shoot transcriptome of the giant reed, Arundo donax.</title>
        <authorList>
            <person name="Barrero R.A."/>
            <person name="Guerrero F.D."/>
            <person name="Moolhuijzen P."/>
            <person name="Goolsby J.A."/>
            <person name="Tidwell J."/>
            <person name="Bellgard S.E."/>
            <person name="Bellgard M.I."/>
        </authorList>
    </citation>
    <scope>NUCLEOTIDE SEQUENCE</scope>
    <source>
        <tissue evidence="2">Shoot tissue taken approximately 20 cm above the soil surface</tissue>
    </source>
</reference>
<evidence type="ECO:0000313" key="2">
    <source>
        <dbReference type="EMBL" id="JAD35912.1"/>
    </source>
</evidence>
<proteinExistence type="predicted"/>
<feature type="compositionally biased region" description="Basic and acidic residues" evidence="1">
    <location>
        <begin position="61"/>
        <end position="74"/>
    </location>
</feature>
<dbReference type="EMBL" id="GBRH01261983">
    <property type="protein sequence ID" value="JAD35912.1"/>
    <property type="molecule type" value="Transcribed_RNA"/>
</dbReference>
<name>A0A0A8ZM44_ARUDO</name>
<protein>
    <submittedName>
        <fullName evidence="2">Uncharacterized protein</fullName>
    </submittedName>
</protein>
<accession>A0A0A8ZM44</accession>